<dbReference type="EMBL" id="FNEK01000121">
    <property type="protein sequence ID" value="SDL84197.1"/>
    <property type="molecule type" value="Genomic_DNA"/>
</dbReference>
<evidence type="ECO:0000256" key="1">
    <source>
        <dbReference type="SAM" id="SignalP"/>
    </source>
</evidence>
<proteinExistence type="predicted"/>
<dbReference type="PANTHER" id="PTHR33930">
    <property type="entry name" value="ALKYL HYDROPEROXIDE REDUCTASE AHPD"/>
    <property type="match status" value="1"/>
</dbReference>
<reference evidence="3 4" key="1">
    <citation type="submission" date="2016-10" db="EMBL/GenBank/DDBJ databases">
        <authorList>
            <person name="de Groot N.N."/>
        </authorList>
    </citation>
    <scope>NUCLEOTIDE SEQUENCE [LARGE SCALE GENOMIC DNA]</scope>
    <source>
        <strain evidence="3 4">DSM 25294</strain>
    </source>
</reference>
<protein>
    <submittedName>
        <fullName evidence="3">Alkylhydroperoxidase AhpD family core domain-containing protein</fullName>
    </submittedName>
</protein>
<dbReference type="OrthoDB" id="7355375at2"/>
<dbReference type="SUPFAM" id="SSF69118">
    <property type="entry name" value="AhpD-like"/>
    <property type="match status" value="1"/>
</dbReference>
<dbReference type="Proteomes" id="UP000199382">
    <property type="component" value="Unassembled WGS sequence"/>
</dbReference>
<keyword evidence="3" id="KW-0575">Peroxidase</keyword>
<dbReference type="InterPro" id="IPR004675">
    <property type="entry name" value="AhpD_core"/>
</dbReference>
<dbReference type="Pfam" id="PF02627">
    <property type="entry name" value="CMD"/>
    <property type="match status" value="1"/>
</dbReference>
<name>A0A1G9NDJ0_9RHOB</name>
<accession>A0A1G9NDJ0</accession>
<dbReference type="RefSeq" id="WP_093164600.1">
    <property type="nucleotide sequence ID" value="NZ_FNEK01000121.1"/>
</dbReference>
<dbReference type="STRING" id="571298.SAMN04488026_11212"/>
<dbReference type="AlphaFoldDB" id="A0A1G9NDJ0"/>
<dbReference type="InterPro" id="IPR029032">
    <property type="entry name" value="AhpD-like"/>
</dbReference>
<evidence type="ECO:0000313" key="3">
    <source>
        <dbReference type="EMBL" id="SDL84197.1"/>
    </source>
</evidence>
<dbReference type="InterPro" id="IPR003779">
    <property type="entry name" value="CMD-like"/>
</dbReference>
<dbReference type="PANTHER" id="PTHR33930:SF2">
    <property type="entry name" value="BLR3452 PROTEIN"/>
    <property type="match status" value="1"/>
</dbReference>
<keyword evidence="3" id="KW-0560">Oxidoreductase</keyword>
<dbReference type="GO" id="GO:0051920">
    <property type="term" value="F:peroxiredoxin activity"/>
    <property type="evidence" value="ECO:0007669"/>
    <property type="project" value="InterPro"/>
</dbReference>
<gene>
    <name evidence="3" type="ORF">SAMN04488026_11212</name>
</gene>
<keyword evidence="4" id="KW-1185">Reference proteome</keyword>
<evidence type="ECO:0000259" key="2">
    <source>
        <dbReference type="Pfam" id="PF02627"/>
    </source>
</evidence>
<feature type="chain" id="PRO_5011695975" evidence="1">
    <location>
        <begin position="20"/>
        <end position="144"/>
    </location>
</feature>
<feature type="domain" description="Carboxymuconolactone decarboxylase-like" evidence="2">
    <location>
        <begin position="59"/>
        <end position="125"/>
    </location>
</feature>
<organism evidence="3 4">
    <name type="scientific">Aliiruegeria lutimaris</name>
    <dbReference type="NCBI Taxonomy" id="571298"/>
    <lineage>
        <taxon>Bacteria</taxon>
        <taxon>Pseudomonadati</taxon>
        <taxon>Pseudomonadota</taxon>
        <taxon>Alphaproteobacteria</taxon>
        <taxon>Rhodobacterales</taxon>
        <taxon>Roseobacteraceae</taxon>
        <taxon>Aliiruegeria</taxon>
    </lineage>
</organism>
<evidence type="ECO:0000313" key="4">
    <source>
        <dbReference type="Proteomes" id="UP000199382"/>
    </source>
</evidence>
<keyword evidence="1" id="KW-0732">Signal</keyword>
<sequence>MKTFFAAVFLTTLAIPAIAQDKSAADIRAEAKEAFGAALPEIENYPDSMLPGAWAWMNDVEDGKGALDAKTMQLIGLAVAAQIPCQYCTHYHHKAALAAGASEQEIAEAAAIAGYVRNWSAVLYGTGADLEDYKTMVDGLFSSQ</sequence>
<dbReference type="NCBIfam" id="TIGR00778">
    <property type="entry name" value="ahpD_dom"/>
    <property type="match status" value="1"/>
</dbReference>
<feature type="signal peptide" evidence="1">
    <location>
        <begin position="1"/>
        <end position="19"/>
    </location>
</feature>
<dbReference type="Gene3D" id="1.20.1290.10">
    <property type="entry name" value="AhpD-like"/>
    <property type="match status" value="1"/>
</dbReference>